<gene>
    <name evidence="1" type="ORF">B1A74_07210</name>
</gene>
<evidence type="ECO:0000313" key="1">
    <source>
        <dbReference type="EMBL" id="OOC10193.1"/>
    </source>
</evidence>
<dbReference type="EMBL" id="MUZR01000022">
    <property type="protein sequence ID" value="OOC10193.1"/>
    <property type="molecule type" value="Genomic_DNA"/>
</dbReference>
<name>A0A1V2ZZC7_9GAMM</name>
<reference evidence="1 2" key="1">
    <citation type="submission" date="2017-02" db="EMBL/GenBank/DDBJ databases">
        <title>Genomic diversity within the haloalkaliphilic genus Thioalkalivibrio.</title>
        <authorList>
            <person name="Ahn A.-C."/>
            <person name="Meier-Kolthoff J."/>
            <person name="Overmars L."/>
            <person name="Richter M."/>
            <person name="Woyke T."/>
            <person name="Sorokin D.Y."/>
            <person name="Muyzer G."/>
        </authorList>
    </citation>
    <scope>NUCLEOTIDE SEQUENCE [LARGE SCALE GENOMIC DNA]</scope>
    <source>
        <strain evidence="1 2">HL17</strain>
    </source>
</reference>
<dbReference type="STRING" id="252474.B1A74_07210"/>
<dbReference type="AlphaFoldDB" id="A0A1V2ZZC7"/>
<proteinExistence type="predicted"/>
<organism evidence="1 2">
    <name type="scientific">Thioalkalivibrio halophilus</name>
    <dbReference type="NCBI Taxonomy" id="252474"/>
    <lineage>
        <taxon>Bacteria</taxon>
        <taxon>Pseudomonadati</taxon>
        <taxon>Pseudomonadota</taxon>
        <taxon>Gammaproteobacteria</taxon>
        <taxon>Chromatiales</taxon>
        <taxon>Ectothiorhodospiraceae</taxon>
        <taxon>Thioalkalivibrio</taxon>
    </lineage>
</organism>
<protein>
    <submittedName>
        <fullName evidence="1">Uncharacterized protein</fullName>
    </submittedName>
</protein>
<keyword evidence="2" id="KW-1185">Reference proteome</keyword>
<dbReference type="Proteomes" id="UP000189177">
    <property type="component" value="Unassembled WGS sequence"/>
</dbReference>
<sequence length="117" mass="12485">MWIGLTLNPLATEPGDSLDTVFLLTDVTSMTEHAGATLKAVSPDDPDTTVTLGTFDQDVRTVTMAHSPLGVGSHRLLSVTSGDLIEPDQDVYFIDPETPDSLTRVTTGGHHTPVMSH</sequence>
<accession>A0A1V2ZZC7</accession>
<comment type="caution">
    <text evidence="1">The sequence shown here is derived from an EMBL/GenBank/DDBJ whole genome shotgun (WGS) entry which is preliminary data.</text>
</comment>
<evidence type="ECO:0000313" key="2">
    <source>
        <dbReference type="Proteomes" id="UP000189177"/>
    </source>
</evidence>